<dbReference type="EMBL" id="CAOQHR010000007">
    <property type="protein sequence ID" value="CAI6337878.1"/>
    <property type="molecule type" value="Genomic_DNA"/>
</dbReference>
<name>A0A9W4XNB5_9PLEO</name>
<protein>
    <submittedName>
        <fullName evidence="1">Uncharacterized protein</fullName>
    </submittedName>
</protein>
<comment type="caution">
    <text evidence="1">The sequence shown here is derived from an EMBL/GenBank/DDBJ whole genome shotgun (WGS) entry which is preliminary data.</text>
</comment>
<accession>A0A9W4XNB5</accession>
<gene>
    <name evidence="1" type="ORF">PDIGIT_LOCUS10996</name>
</gene>
<organism evidence="1 2">
    <name type="scientific">Periconia digitata</name>
    <dbReference type="NCBI Taxonomy" id="1303443"/>
    <lineage>
        <taxon>Eukaryota</taxon>
        <taxon>Fungi</taxon>
        <taxon>Dikarya</taxon>
        <taxon>Ascomycota</taxon>
        <taxon>Pezizomycotina</taxon>
        <taxon>Dothideomycetes</taxon>
        <taxon>Pleosporomycetidae</taxon>
        <taxon>Pleosporales</taxon>
        <taxon>Massarineae</taxon>
        <taxon>Periconiaceae</taxon>
        <taxon>Periconia</taxon>
    </lineage>
</organism>
<dbReference type="AlphaFoldDB" id="A0A9W4XNB5"/>
<proteinExistence type="predicted"/>
<evidence type="ECO:0000313" key="2">
    <source>
        <dbReference type="Proteomes" id="UP001152607"/>
    </source>
</evidence>
<reference evidence="1" key="1">
    <citation type="submission" date="2023-01" db="EMBL/GenBank/DDBJ databases">
        <authorList>
            <person name="Van Ghelder C."/>
            <person name="Rancurel C."/>
        </authorList>
    </citation>
    <scope>NUCLEOTIDE SEQUENCE</scope>
    <source>
        <strain evidence="1">CNCM I-4278</strain>
    </source>
</reference>
<keyword evidence="2" id="KW-1185">Reference proteome</keyword>
<evidence type="ECO:0000313" key="1">
    <source>
        <dbReference type="EMBL" id="CAI6337878.1"/>
    </source>
</evidence>
<sequence>MPDLIHQGPPWLKTDRMNLDDNNHSMNLAWDQTPSGGGNFQGIVSSPNRFACPFLIDHGV</sequence>
<dbReference type="Proteomes" id="UP001152607">
    <property type="component" value="Unassembled WGS sequence"/>
</dbReference>